<dbReference type="Gene3D" id="1.20.1310.30">
    <property type="match status" value="1"/>
</dbReference>
<dbReference type="GeneID" id="90076996"/>
<dbReference type="GO" id="GO:0005546">
    <property type="term" value="F:phosphatidylinositol-4,5-bisphosphate binding"/>
    <property type="evidence" value="ECO:0007669"/>
    <property type="project" value="InterPro"/>
</dbReference>
<dbReference type="Gene3D" id="1.10.357.60">
    <property type="match status" value="1"/>
</dbReference>
<dbReference type="InterPro" id="IPR016159">
    <property type="entry name" value="Cullin_repeat-like_dom_sf"/>
</dbReference>
<protein>
    <recommendedName>
        <fullName evidence="4">Exocyst complex protein EXO70</fullName>
    </recommendedName>
</protein>
<name>A0AAV5QVX9_9ASCO</name>
<dbReference type="Gene3D" id="1.20.58.1150">
    <property type="match status" value="1"/>
</dbReference>
<comment type="similarity">
    <text evidence="1 4">Belongs to the EXO70 family.</text>
</comment>
<dbReference type="InterPro" id="IPR046364">
    <property type="entry name" value="Exo70_C"/>
</dbReference>
<comment type="subcellular location">
    <subcellularLocation>
        <location evidence="4">Bud</location>
    </subcellularLocation>
    <subcellularLocation>
        <location evidence="4">Bud neck</location>
    </subcellularLocation>
</comment>
<dbReference type="SUPFAM" id="SSF74788">
    <property type="entry name" value="Cullin repeat-like"/>
    <property type="match status" value="1"/>
</dbReference>
<dbReference type="GO" id="GO:0015031">
    <property type="term" value="P:protein transport"/>
    <property type="evidence" value="ECO:0007669"/>
    <property type="project" value="UniProtKB-KW"/>
</dbReference>
<evidence type="ECO:0000256" key="3">
    <source>
        <dbReference type="ARBA" id="ARBA00022483"/>
    </source>
</evidence>
<proteinExistence type="inferred from homology"/>
<evidence type="ECO:0000256" key="1">
    <source>
        <dbReference type="ARBA" id="ARBA00006756"/>
    </source>
</evidence>
<dbReference type="GO" id="GO:0006887">
    <property type="term" value="P:exocytosis"/>
    <property type="evidence" value="ECO:0007669"/>
    <property type="project" value="UniProtKB-KW"/>
</dbReference>
<dbReference type="PANTHER" id="PTHR12542">
    <property type="entry name" value="EXOCYST COMPLEX PROTEIN EXO70"/>
    <property type="match status" value="1"/>
</dbReference>
<reference evidence="6 7" key="1">
    <citation type="journal article" date="2023" name="Elife">
        <title>Identification of key yeast species and microbe-microbe interactions impacting larval growth of Drosophila in the wild.</title>
        <authorList>
            <person name="Mure A."/>
            <person name="Sugiura Y."/>
            <person name="Maeda R."/>
            <person name="Honda K."/>
            <person name="Sakurai N."/>
            <person name="Takahashi Y."/>
            <person name="Watada M."/>
            <person name="Katoh T."/>
            <person name="Gotoh A."/>
            <person name="Gotoh Y."/>
            <person name="Taniguchi I."/>
            <person name="Nakamura K."/>
            <person name="Hayashi T."/>
            <person name="Katayama T."/>
            <person name="Uemura T."/>
            <person name="Hattori Y."/>
        </authorList>
    </citation>
    <scope>NUCLEOTIDE SEQUENCE [LARGE SCALE GENOMIC DNA]</scope>
    <source>
        <strain evidence="6 7">SC-9</strain>
    </source>
</reference>
<keyword evidence="3 4" id="KW-0268">Exocytosis</keyword>
<dbReference type="Gene3D" id="1.20.1280.170">
    <property type="entry name" value="Exocyst complex component Exo70"/>
    <property type="match status" value="1"/>
</dbReference>
<keyword evidence="4" id="KW-0653">Protein transport</keyword>
<dbReference type="Proteomes" id="UP001360560">
    <property type="component" value="Unassembled WGS sequence"/>
</dbReference>
<dbReference type="GO" id="GO:0000145">
    <property type="term" value="C:exocyst"/>
    <property type="evidence" value="ECO:0007669"/>
    <property type="project" value="InterPro"/>
</dbReference>
<comment type="caution">
    <text evidence="6">The sequence shown here is derived from an EMBL/GenBank/DDBJ whole genome shotgun (WGS) entry which is preliminary data.</text>
</comment>
<keyword evidence="7" id="KW-1185">Reference proteome</keyword>
<evidence type="ECO:0000313" key="6">
    <source>
        <dbReference type="EMBL" id="GMM39008.1"/>
    </source>
</evidence>
<dbReference type="GO" id="GO:0005935">
    <property type="term" value="C:cellular bud neck"/>
    <property type="evidence" value="ECO:0007669"/>
    <property type="project" value="UniProtKB-SubCell"/>
</dbReference>
<sequence length="642" mass="73120">MIVDVDEADVAILEENLNKSRALISSVNLGLKKIAHTSQRSETLIKPMIDNSRRLEIYQRNIKECLKLVDKVKDSASTVAQYEAVLENVSVLENNLPKYIQCLKDSKKVLSDMRMLKIDEFRGVFDNIVKVIKNGEAKLLIFAKNSIIKYSKPFDPTQVMTENLPFPVLDDNVINKMMMIVQYFADFKKIGGKAGSVDDFLEIENIYIEQRRIYVSESLGFLEASTKPLSKGANVPYEKNSNGINHYTDALIQFMLTENDLIIKIFSNIKYTDQKLKNVVLNAAKKLRIFEKLFSTIFSTFVNIVQQIIDFINKNYGTEGVLSFELVQCYLKVSPALDKVNATASNNQSVKRLESIFDNIKSISGNLFREYLKFIDTRISNIITMPSDNGVSECTVELISRMRKFSEYRQASLSIVGDMKPGTWIPSPKPQWLGVFSSINTSTPIDENNKEFLLSSYFSDCIDAIMISLEIKAKVLLPKKTSTIGYFLMTNLTLIEQVMKKSEIYSILGTAGNERLEKLRKRALNMFLTSWKGLASTLMDVTVITGGNNGTNKKTKISSKDKDAIKDKWKTFNNEFDELVKGFKAYGIKDQQLKQYLVKEISFVIPLYNRFYEKYANGEFTKHSSKYIKYDKGKLASIIQTL</sequence>
<dbReference type="Pfam" id="PF03081">
    <property type="entry name" value="Exo70_C"/>
    <property type="match status" value="1"/>
</dbReference>
<evidence type="ECO:0000256" key="4">
    <source>
        <dbReference type="RuleBase" id="RU365026"/>
    </source>
</evidence>
<accession>A0AAV5QVX9</accession>
<keyword evidence="2 4" id="KW-0813">Transport</keyword>
<dbReference type="EMBL" id="BTFZ01000020">
    <property type="protein sequence ID" value="GMM39008.1"/>
    <property type="molecule type" value="Genomic_DNA"/>
</dbReference>
<dbReference type="InterPro" id="IPR004140">
    <property type="entry name" value="Exo70"/>
</dbReference>
<evidence type="ECO:0000259" key="5">
    <source>
        <dbReference type="Pfam" id="PF03081"/>
    </source>
</evidence>
<evidence type="ECO:0000313" key="7">
    <source>
        <dbReference type="Proteomes" id="UP001360560"/>
    </source>
</evidence>
<dbReference type="AlphaFoldDB" id="A0AAV5QVX9"/>
<feature type="domain" description="Exocyst complex subunit Exo70 C-terminal" evidence="5">
    <location>
        <begin position="241"/>
        <end position="640"/>
    </location>
</feature>
<dbReference type="RefSeq" id="XP_064856003.1">
    <property type="nucleotide sequence ID" value="XM_064999931.1"/>
</dbReference>
<gene>
    <name evidence="6" type="ORF">DASC09_063470</name>
</gene>
<organism evidence="6 7">
    <name type="scientific">Saccharomycopsis crataegensis</name>
    <dbReference type="NCBI Taxonomy" id="43959"/>
    <lineage>
        <taxon>Eukaryota</taxon>
        <taxon>Fungi</taxon>
        <taxon>Dikarya</taxon>
        <taxon>Ascomycota</taxon>
        <taxon>Saccharomycotina</taxon>
        <taxon>Saccharomycetes</taxon>
        <taxon>Saccharomycopsidaceae</taxon>
        <taxon>Saccharomycopsis</taxon>
    </lineage>
</organism>
<comment type="function">
    <text evidence="4">Involved in the secretory pathway as part of the exocyst complex which tethers secretory vesicles to the sites of exocytosis. Also plays a role in the assembly of the exocyst.</text>
</comment>
<dbReference type="PANTHER" id="PTHR12542:SF41">
    <property type="entry name" value="EXOCYST COMPLEX COMPONENT 7"/>
    <property type="match status" value="1"/>
</dbReference>
<evidence type="ECO:0000256" key="2">
    <source>
        <dbReference type="ARBA" id="ARBA00022448"/>
    </source>
</evidence>